<dbReference type="AlphaFoldDB" id="A0A346P9H8"/>
<gene>
    <name evidence="1" type="ORF">AArc1_4056</name>
</gene>
<geneLocation type="plasmid" evidence="2">
    <name>paarc1-01</name>
</geneLocation>
<evidence type="ECO:0000313" key="1">
    <source>
        <dbReference type="EMBL" id="AXR76173.1"/>
    </source>
</evidence>
<accession>A0A346P9H8</accession>
<protein>
    <submittedName>
        <fullName evidence="1">Uncharacterized protein</fullName>
    </submittedName>
</protein>
<name>A0A346P9H8_9EURY</name>
<keyword evidence="1" id="KW-0614">Plasmid</keyword>
<sequence length="453" mass="52822">MNRETIIDQLSQDIVSYVMAGSFEEQQIAREIKPGDLDERFEDYRLLLNLHFVLKDDVVKFVKKLPKRLRSISTETKTVSRTRRGTVDGHINWGATMKKRYSQNPSDSSLFVCDNRSEDYDTPENLVLKRLISIIYNTIDQAEEYIKQQYTWAKDTWRGEEDLIDELKRIVDRNVHVRRIRSPENYEPTERMLIAAESSRKPIYQEAAELLRTHDNLVAGDRGEIKDLLNNTAITPDDDETLFELYVLFRFVSVLESIRKQQAQFKPIRSNRKEVAMFDGDPELVLYYDQAGTDRDLSFVTEEDITERPLSRSEKVQEVAHDISNQYFDKKFQNYTSRPDVIVLEIRDPNTQTYEYLVTEVKNSTNTGTIRTGIKETLEYLAFLRVDDDFVFEDEDGEDYFGSGWNGLLVIQDLERDTTPLEEQGDSEIKILQASELEDGLERVLDRADLNVE</sequence>
<dbReference type="EMBL" id="CP024045">
    <property type="protein sequence ID" value="AXR76173.1"/>
    <property type="molecule type" value="Genomic_DNA"/>
</dbReference>
<dbReference type="KEGG" id="nan:AArc1_4056"/>
<evidence type="ECO:0000313" key="2">
    <source>
        <dbReference type="Proteomes" id="UP000258707"/>
    </source>
</evidence>
<dbReference type="Proteomes" id="UP000258707">
    <property type="component" value="Plasmid pAArc1-01"/>
</dbReference>
<organism evidence="1 2">
    <name type="scientific">Natrarchaeobaculum sulfurireducens</name>
    <dbReference type="NCBI Taxonomy" id="2044521"/>
    <lineage>
        <taxon>Archaea</taxon>
        <taxon>Methanobacteriati</taxon>
        <taxon>Methanobacteriota</taxon>
        <taxon>Stenosarchaea group</taxon>
        <taxon>Halobacteria</taxon>
        <taxon>Halobacteriales</taxon>
        <taxon>Natrialbaceae</taxon>
        <taxon>Natrarchaeobaculum</taxon>
    </lineage>
</organism>
<reference evidence="1 2" key="1">
    <citation type="submission" date="2017-10" db="EMBL/GenBank/DDBJ databases">
        <title>Phenotypic and genomic properties of facultatively anaerobic sulfur-reducing natronoarchaea from hypersaline soda lakes.</title>
        <authorList>
            <person name="Sorokin D.Y."/>
            <person name="Kublanov I.V."/>
            <person name="Roman P."/>
            <person name="Sinninghe Damste J.S."/>
            <person name="Golyshin P.N."/>
            <person name="Rojo D."/>
            <person name="Ciordia S."/>
            <person name="Mena Md.C."/>
            <person name="Ferrer M."/>
            <person name="Messina E."/>
            <person name="Smedile F."/>
            <person name="La Spada G."/>
            <person name="La Cono V."/>
            <person name="Yakimov M.M."/>
        </authorList>
    </citation>
    <scope>NUCLEOTIDE SEQUENCE [LARGE SCALE GENOMIC DNA]</scope>
    <source>
        <strain evidence="1 2">AArc1</strain>
        <plasmid evidence="2">paarc1-01</plasmid>
    </source>
</reference>
<dbReference type="GeneID" id="37636651"/>
<proteinExistence type="predicted"/>
<dbReference type="RefSeq" id="WP_117362381.1">
    <property type="nucleotide sequence ID" value="NZ_CP024045.1"/>
</dbReference>